<feature type="transmembrane region" description="Helical" evidence="1">
    <location>
        <begin position="51"/>
        <end position="67"/>
    </location>
</feature>
<dbReference type="EMBL" id="UINC01116371">
    <property type="protein sequence ID" value="SVC88066.1"/>
    <property type="molecule type" value="Genomic_DNA"/>
</dbReference>
<keyword evidence="1" id="KW-0812">Transmembrane</keyword>
<dbReference type="PROSITE" id="PS50297">
    <property type="entry name" value="ANK_REP_REGION"/>
    <property type="match status" value="1"/>
</dbReference>
<protein>
    <submittedName>
        <fullName evidence="2">Uncharacterized protein</fullName>
    </submittedName>
</protein>
<dbReference type="AlphaFoldDB" id="A0A382QRI1"/>
<reference evidence="2" key="1">
    <citation type="submission" date="2018-05" db="EMBL/GenBank/DDBJ databases">
        <authorList>
            <person name="Lanie J.A."/>
            <person name="Ng W.-L."/>
            <person name="Kazmierczak K.M."/>
            <person name="Andrzejewski T.M."/>
            <person name="Davidsen T.M."/>
            <person name="Wayne K.J."/>
            <person name="Tettelin H."/>
            <person name="Glass J.I."/>
            <person name="Rusch D."/>
            <person name="Podicherti R."/>
            <person name="Tsui H.-C.T."/>
            <person name="Winkler M.E."/>
        </authorList>
    </citation>
    <scope>NUCLEOTIDE SEQUENCE</scope>
</reference>
<keyword evidence="1" id="KW-1133">Transmembrane helix</keyword>
<dbReference type="InterPro" id="IPR002110">
    <property type="entry name" value="Ankyrin_rpt"/>
</dbReference>
<evidence type="ECO:0000313" key="2">
    <source>
        <dbReference type="EMBL" id="SVC88066.1"/>
    </source>
</evidence>
<name>A0A382QRI1_9ZZZZ</name>
<organism evidence="2">
    <name type="scientific">marine metagenome</name>
    <dbReference type="NCBI Taxonomy" id="408172"/>
    <lineage>
        <taxon>unclassified sequences</taxon>
        <taxon>metagenomes</taxon>
        <taxon>ecological metagenomes</taxon>
    </lineage>
</organism>
<accession>A0A382QRI1</accession>
<gene>
    <name evidence="2" type="ORF">METZ01_LOCUS340920</name>
</gene>
<evidence type="ECO:0000256" key="1">
    <source>
        <dbReference type="SAM" id="Phobius"/>
    </source>
</evidence>
<sequence length="92" mass="9879">MNKNLNLWMPVILITAVIFGGVNWVIPAIIIAAVIFGGIDLIKRREMKHNKLIAIVAVMLVGGWFLFGSSPIHEGALMGNIETVKQAIAAGA</sequence>
<proteinExistence type="predicted"/>
<keyword evidence="1" id="KW-0472">Membrane</keyword>
<feature type="non-terminal residue" evidence="2">
    <location>
        <position position="92"/>
    </location>
</feature>
<feature type="transmembrane region" description="Helical" evidence="1">
    <location>
        <begin position="12"/>
        <end position="39"/>
    </location>
</feature>
<dbReference type="PROSITE" id="PS50088">
    <property type="entry name" value="ANK_REPEAT"/>
    <property type="match status" value="1"/>
</dbReference>